<sequence>MARLSNSMWDRYKYKVNGLVLILSCFFLYKNLFPQFPDAWSTKSIGSFEVTPMPYNLDSPYMHDGTYTKDFLLIFSQGEVADIRQAYFNIGAAPLSLTDMQDADAGILHGSQHGQEVHAIAPKVIQADHRAWLTIENWQGKLKTVSWAIPKNLHL</sequence>
<protein>
    <submittedName>
        <fullName evidence="1">Uncharacterized protein</fullName>
    </submittedName>
</protein>
<evidence type="ECO:0000313" key="1">
    <source>
        <dbReference type="EMBL" id="ARD23616.1"/>
    </source>
</evidence>
<dbReference type="InterPro" id="IPR016922">
    <property type="entry name" value="UCP029505"/>
</dbReference>
<organism evidence="1 2">
    <name type="scientific">Shewanella japonica</name>
    <dbReference type="NCBI Taxonomy" id="93973"/>
    <lineage>
        <taxon>Bacteria</taxon>
        <taxon>Pseudomonadati</taxon>
        <taxon>Pseudomonadota</taxon>
        <taxon>Gammaproteobacteria</taxon>
        <taxon>Alteromonadales</taxon>
        <taxon>Shewanellaceae</taxon>
        <taxon>Shewanella</taxon>
    </lineage>
</organism>
<proteinExistence type="predicted"/>
<keyword evidence="2" id="KW-1185">Reference proteome</keyword>
<dbReference type="Proteomes" id="UP000191820">
    <property type="component" value="Chromosome"/>
</dbReference>
<dbReference type="PIRSF" id="PIRSF029505">
    <property type="entry name" value="UCP029505"/>
    <property type="match status" value="1"/>
</dbReference>
<evidence type="ECO:0000313" key="2">
    <source>
        <dbReference type="Proteomes" id="UP000191820"/>
    </source>
</evidence>
<gene>
    <name evidence="1" type="ORF">SJ2017_3365</name>
</gene>
<name>A0ABM6JN62_9GAMM</name>
<reference evidence="1 2" key="1">
    <citation type="submission" date="2017-03" db="EMBL/GenBank/DDBJ databases">
        <title>Genome sequencing of Shewanella japonica KCTC 22435.</title>
        <authorList>
            <person name="Kim K.M."/>
        </authorList>
    </citation>
    <scope>NUCLEOTIDE SEQUENCE [LARGE SCALE GENOMIC DNA]</scope>
    <source>
        <strain evidence="1 2">KCTC 22435</strain>
    </source>
</reference>
<dbReference type="RefSeq" id="WP_080916577.1">
    <property type="nucleotide sequence ID" value="NZ_CP020472.1"/>
</dbReference>
<accession>A0ABM6JN62</accession>
<dbReference type="EMBL" id="CP020472">
    <property type="protein sequence ID" value="ARD23616.1"/>
    <property type="molecule type" value="Genomic_DNA"/>
</dbReference>